<organism evidence="2 3">
    <name type="scientific">Ficus carica</name>
    <name type="common">Common fig</name>
    <dbReference type="NCBI Taxonomy" id="3494"/>
    <lineage>
        <taxon>Eukaryota</taxon>
        <taxon>Viridiplantae</taxon>
        <taxon>Streptophyta</taxon>
        <taxon>Embryophyta</taxon>
        <taxon>Tracheophyta</taxon>
        <taxon>Spermatophyta</taxon>
        <taxon>Magnoliopsida</taxon>
        <taxon>eudicotyledons</taxon>
        <taxon>Gunneridae</taxon>
        <taxon>Pentapetalae</taxon>
        <taxon>rosids</taxon>
        <taxon>fabids</taxon>
        <taxon>Rosales</taxon>
        <taxon>Moraceae</taxon>
        <taxon>Ficeae</taxon>
        <taxon>Ficus</taxon>
    </lineage>
</organism>
<feature type="region of interest" description="Disordered" evidence="1">
    <location>
        <begin position="156"/>
        <end position="180"/>
    </location>
</feature>
<proteinExistence type="predicted"/>
<evidence type="ECO:0000313" key="2">
    <source>
        <dbReference type="EMBL" id="GMN39486.1"/>
    </source>
</evidence>
<sequence>MNNSTPSSLKNITGFSTQRNSQVTVDVGWAVTVLDLPVLGSHRNSYGRDNTENPTCLLLHKELKIVPNRHRFVADENCTQGVCRFVSLVKRRQIGLRQQLAGVESEGLDLVVVDADPPVGVPHGDVVREVVEDDGAVFVEGGERGVRDADVDLAADAEHGGGDDDEDDEGEAEDEAEAEGELQDEAAVLFWCAGGWSARRRRRRRRRRRGGDWGVERVLGVDFNHGWLMTTKRWREGWKSFVIVGMTRGEFVRLDLPQKWNMC</sequence>
<name>A0AA88AFI3_FICCA</name>
<keyword evidence="3" id="KW-1185">Reference proteome</keyword>
<dbReference type="Proteomes" id="UP001187192">
    <property type="component" value="Unassembled WGS sequence"/>
</dbReference>
<dbReference type="EMBL" id="BTGU01000009">
    <property type="protein sequence ID" value="GMN39486.1"/>
    <property type="molecule type" value="Genomic_DNA"/>
</dbReference>
<evidence type="ECO:0000256" key="1">
    <source>
        <dbReference type="SAM" id="MobiDB-lite"/>
    </source>
</evidence>
<accession>A0AA88AFI3</accession>
<reference evidence="2" key="1">
    <citation type="submission" date="2023-07" db="EMBL/GenBank/DDBJ databases">
        <title>draft genome sequence of fig (Ficus carica).</title>
        <authorList>
            <person name="Takahashi T."/>
            <person name="Nishimura K."/>
        </authorList>
    </citation>
    <scope>NUCLEOTIDE SEQUENCE</scope>
</reference>
<dbReference type="AlphaFoldDB" id="A0AA88AFI3"/>
<evidence type="ECO:0000313" key="3">
    <source>
        <dbReference type="Proteomes" id="UP001187192"/>
    </source>
</evidence>
<feature type="compositionally biased region" description="Acidic residues" evidence="1">
    <location>
        <begin position="163"/>
        <end position="180"/>
    </location>
</feature>
<protein>
    <submittedName>
        <fullName evidence="2">Uncharacterized protein</fullName>
    </submittedName>
</protein>
<gene>
    <name evidence="2" type="ORF">TIFTF001_008700</name>
</gene>
<comment type="caution">
    <text evidence="2">The sequence shown here is derived from an EMBL/GenBank/DDBJ whole genome shotgun (WGS) entry which is preliminary data.</text>
</comment>